<dbReference type="GO" id="GO:0016887">
    <property type="term" value="F:ATP hydrolysis activity"/>
    <property type="evidence" value="ECO:0007669"/>
    <property type="project" value="InterPro"/>
</dbReference>
<organism evidence="13 14">
    <name type="scientific">Mycoplasma anserisalpingitidis</name>
    <dbReference type="NCBI Taxonomy" id="519450"/>
    <lineage>
        <taxon>Bacteria</taxon>
        <taxon>Bacillati</taxon>
        <taxon>Mycoplasmatota</taxon>
        <taxon>Mollicutes</taxon>
        <taxon>Mycoplasmataceae</taxon>
        <taxon>Mycoplasma</taxon>
    </lineage>
</organism>
<dbReference type="InterPro" id="IPR003593">
    <property type="entry name" value="AAA+_ATPase"/>
</dbReference>
<evidence type="ECO:0000256" key="5">
    <source>
        <dbReference type="ARBA" id="ARBA00022692"/>
    </source>
</evidence>
<keyword evidence="6" id="KW-0547">Nucleotide-binding</keyword>
<feature type="transmembrane region" description="Helical" evidence="10">
    <location>
        <begin position="255"/>
        <end position="278"/>
    </location>
</feature>
<dbReference type="AlphaFoldDB" id="A0A5B8JAS9"/>
<dbReference type="PROSITE" id="PS00211">
    <property type="entry name" value="ABC_TRANSPORTER_1"/>
    <property type="match status" value="1"/>
</dbReference>
<dbReference type="FunFam" id="3.40.50.300:FF:000221">
    <property type="entry name" value="Multidrug ABC transporter ATP-binding protein"/>
    <property type="match status" value="1"/>
</dbReference>
<dbReference type="PROSITE" id="PS50929">
    <property type="entry name" value="ABC_TM1F"/>
    <property type="match status" value="1"/>
</dbReference>
<feature type="transmembrane region" description="Helical" evidence="10">
    <location>
        <begin position="12"/>
        <end position="37"/>
    </location>
</feature>
<evidence type="ECO:0000256" key="6">
    <source>
        <dbReference type="ARBA" id="ARBA00022741"/>
    </source>
</evidence>
<dbReference type="PANTHER" id="PTHR43394:SF1">
    <property type="entry name" value="ATP-BINDING CASSETTE SUB-FAMILY B MEMBER 10, MITOCHONDRIAL"/>
    <property type="match status" value="1"/>
</dbReference>
<dbReference type="InterPro" id="IPR039421">
    <property type="entry name" value="Type_1_exporter"/>
</dbReference>
<keyword evidence="8 10" id="KW-1133">Transmembrane helix</keyword>
<keyword evidence="7 13" id="KW-0067">ATP-binding</keyword>
<dbReference type="OrthoDB" id="383768at2"/>
<dbReference type="PANTHER" id="PTHR43394">
    <property type="entry name" value="ATP-DEPENDENT PERMEASE MDL1, MITOCHONDRIAL"/>
    <property type="match status" value="1"/>
</dbReference>
<name>A0A5B8JAS9_9MOLU</name>
<dbReference type="SMART" id="SM00382">
    <property type="entry name" value="AAA"/>
    <property type="match status" value="1"/>
</dbReference>
<proteinExistence type="inferred from homology"/>
<feature type="domain" description="ABC transporter" evidence="11">
    <location>
        <begin position="361"/>
        <end position="599"/>
    </location>
</feature>
<evidence type="ECO:0000256" key="10">
    <source>
        <dbReference type="SAM" id="Phobius"/>
    </source>
</evidence>
<keyword evidence="3" id="KW-0813">Transport</keyword>
<evidence type="ECO:0000313" key="14">
    <source>
        <dbReference type="Proteomes" id="UP000317512"/>
    </source>
</evidence>
<dbReference type="InterPro" id="IPR036640">
    <property type="entry name" value="ABC1_TM_sf"/>
</dbReference>
<evidence type="ECO:0000256" key="8">
    <source>
        <dbReference type="ARBA" id="ARBA00022989"/>
    </source>
</evidence>
<feature type="transmembrane region" description="Helical" evidence="10">
    <location>
        <begin position="177"/>
        <end position="196"/>
    </location>
</feature>
<evidence type="ECO:0000256" key="2">
    <source>
        <dbReference type="ARBA" id="ARBA00005417"/>
    </source>
</evidence>
<feature type="transmembrane region" description="Helical" evidence="10">
    <location>
        <begin position="153"/>
        <end position="171"/>
    </location>
</feature>
<sequence>MWKMFKMLPKKIKFFFFVGIFLILLNVIISLILPGFISQYVVLAVSSSDEQSVSLKVFNKFIVATGTRSEMLTELTIISVILILLAFLTSFLSIVITTWGGERSSEFFRNKIFNKIQHLSLHDINKVTPESLITRISNDVAIYWELLISATNALIRAPLLIVGGIIFTIITDPKLSLSIFLYLPILIIVLIVMIKINNPLLVKNQITIDKITKEVEENILGARLIKTFNLKEKQMDKFTKQNNKWLKFQTKINNVFAIGHPVFFALINLVAVAIYALTANTLFNSTNPDVQELANINVFLEYIFTISLGIVLFSTFLFVFFRARVSCERINEVLDFKNQDLKVENGLSIESTVENQSGLSVQFKNFNYKYFNDSEEYALYDINIDLKSGETLGIIGPTGSGKSSLANLLINNYKYDTKMNGHILVDNKEVNRINTTDLHKNIGIVYQDALLYSGTIKSNLLFAKLDATEEEINKALYNSCAIDFVQTFEDRSEHIVEQRAKNLSGGQKQRLSIARTLINDPKILILDDSTSALDNITTKKLLNNIKENYNCTTIIISQKISSIKHADQIIVLEKGRITGRGTHEELIKNNEWYKNTFTNQLEQ</sequence>
<evidence type="ECO:0000259" key="11">
    <source>
        <dbReference type="PROSITE" id="PS50893"/>
    </source>
</evidence>
<feature type="transmembrane region" description="Helical" evidence="10">
    <location>
        <begin position="298"/>
        <end position="321"/>
    </location>
</feature>
<dbReference type="Pfam" id="PF00664">
    <property type="entry name" value="ABC_membrane"/>
    <property type="match status" value="1"/>
</dbReference>
<comment type="similarity">
    <text evidence="2">Belongs to the ABC transporter superfamily.</text>
</comment>
<dbReference type="GO" id="GO:0015421">
    <property type="term" value="F:ABC-type oligopeptide transporter activity"/>
    <property type="evidence" value="ECO:0007669"/>
    <property type="project" value="TreeGrafter"/>
</dbReference>
<comment type="subcellular location">
    <subcellularLocation>
        <location evidence="1">Cell membrane</location>
        <topology evidence="1">Multi-pass membrane protein</topology>
    </subcellularLocation>
</comment>
<keyword evidence="9 10" id="KW-0472">Membrane</keyword>
<evidence type="ECO:0000259" key="12">
    <source>
        <dbReference type="PROSITE" id="PS50929"/>
    </source>
</evidence>
<feature type="transmembrane region" description="Helical" evidence="10">
    <location>
        <begin position="77"/>
        <end position="101"/>
    </location>
</feature>
<dbReference type="GO" id="GO:0005886">
    <property type="term" value="C:plasma membrane"/>
    <property type="evidence" value="ECO:0007669"/>
    <property type="project" value="UniProtKB-SubCell"/>
</dbReference>
<dbReference type="GO" id="GO:0005524">
    <property type="term" value="F:ATP binding"/>
    <property type="evidence" value="ECO:0007669"/>
    <property type="project" value="UniProtKB-KW"/>
</dbReference>
<dbReference type="RefSeq" id="WP_146308613.1">
    <property type="nucleotide sequence ID" value="NZ_CP041663.1"/>
</dbReference>
<dbReference type="InterPro" id="IPR017871">
    <property type="entry name" value="ABC_transporter-like_CS"/>
</dbReference>
<dbReference type="InterPro" id="IPR027417">
    <property type="entry name" value="P-loop_NTPase"/>
</dbReference>
<dbReference type="Gene3D" id="1.20.1560.10">
    <property type="entry name" value="ABC transporter type 1, transmembrane domain"/>
    <property type="match status" value="1"/>
</dbReference>
<gene>
    <name evidence="13" type="ORF">FOY43_00685</name>
</gene>
<evidence type="ECO:0000313" key="13">
    <source>
        <dbReference type="EMBL" id="QDY88182.1"/>
    </source>
</evidence>
<dbReference type="Proteomes" id="UP000317512">
    <property type="component" value="Chromosome"/>
</dbReference>
<evidence type="ECO:0000256" key="4">
    <source>
        <dbReference type="ARBA" id="ARBA00022475"/>
    </source>
</evidence>
<dbReference type="EMBL" id="CP041663">
    <property type="protein sequence ID" value="QDY88182.1"/>
    <property type="molecule type" value="Genomic_DNA"/>
</dbReference>
<dbReference type="InterPro" id="IPR003439">
    <property type="entry name" value="ABC_transporter-like_ATP-bd"/>
</dbReference>
<accession>A0A5B8JAS9</accession>
<reference evidence="14" key="1">
    <citation type="submission" date="2019-07" db="EMBL/GenBank/DDBJ databases">
        <title>Complete genome sequences of three Mycoplasma sp. 1220 strains.</title>
        <authorList>
            <person name="Grozner D."/>
            <person name="Forro B."/>
            <person name="Kovacs A.B."/>
            <person name="Marton S."/>
            <person name="Banyai K."/>
            <person name="Kreizinger Z."/>
            <person name="Sulyok K.M."/>
            <person name="Gyuranecz M."/>
        </authorList>
    </citation>
    <scope>NUCLEOTIDE SEQUENCE [LARGE SCALE GENOMIC DNA]</scope>
    <source>
        <strain evidence="14">MYCAV93</strain>
    </source>
</reference>
<protein>
    <submittedName>
        <fullName evidence="13">ABC transporter ATP-binding protein</fullName>
    </submittedName>
</protein>
<dbReference type="InterPro" id="IPR011527">
    <property type="entry name" value="ABC1_TM_dom"/>
</dbReference>
<feature type="domain" description="ABC transmembrane type-1" evidence="12">
    <location>
        <begin position="17"/>
        <end position="326"/>
    </location>
</feature>
<evidence type="ECO:0000256" key="7">
    <source>
        <dbReference type="ARBA" id="ARBA00022840"/>
    </source>
</evidence>
<dbReference type="Gene3D" id="3.40.50.300">
    <property type="entry name" value="P-loop containing nucleotide triphosphate hydrolases"/>
    <property type="match status" value="1"/>
</dbReference>
<dbReference type="Pfam" id="PF00005">
    <property type="entry name" value="ABC_tran"/>
    <property type="match status" value="1"/>
</dbReference>
<evidence type="ECO:0000256" key="3">
    <source>
        <dbReference type="ARBA" id="ARBA00022448"/>
    </source>
</evidence>
<dbReference type="SUPFAM" id="SSF52540">
    <property type="entry name" value="P-loop containing nucleoside triphosphate hydrolases"/>
    <property type="match status" value="1"/>
</dbReference>
<evidence type="ECO:0000256" key="9">
    <source>
        <dbReference type="ARBA" id="ARBA00023136"/>
    </source>
</evidence>
<keyword evidence="4" id="KW-1003">Cell membrane</keyword>
<evidence type="ECO:0000256" key="1">
    <source>
        <dbReference type="ARBA" id="ARBA00004651"/>
    </source>
</evidence>
<keyword evidence="5 10" id="KW-0812">Transmembrane</keyword>
<dbReference type="PROSITE" id="PS50893">
    <property type="entry name" value="ABC_TRANSPORTER_2"/>
    <property type="match status" value="1"/>
</dbReference>
<dbReference type="SUPFAM" id="SSF90123">
    <property type="entry name" value="ABC transporter transmembrane region"/>
    <property type="match status" value="1"/>
</dbReference>